<feature type="domain" description="PNPLA" evidence="5">
    <location>
        <begin position="169"/>
        <end position="365"/>
    </location>
</feature>
<evidence type="ECO:0000256" key="2">
    <source>
        <dbReference type="ARBA" id="ARBA00022963"/>
    </source>
</evidence>
<protein>
    <recommendedName>
        <fullName evidence="5">PNPLA domain-containing protein</fullName>
    </recommendedName>
</protein>
<comment type="caution">
    <text evidence="4">Lacks conserved residue(s) required for the propagation of feature annotation.</text>
</comment>
<dbReference type="InterPro" id="IPR016035">
    <property type="entry name" value="Acyl_Trfase/lysoPLipase"/>
</dbReference>
<keyword evidence="7" id="KW-1185">Reference proteome</keyword>
<evidence type="ECO:0000259" key="5">
    <source>
        <dbReference type="PROSITE" id="PS51635"/>
    </source>
</evidence>
<dbReference type="GeneID" id="42006735"/>
<keyword evidence="2" id="KW-0442">Lipid degradation</keyword>
<evidence type="ECO:0000313" key="7">
    <source>
        <dbReference type="Proteomes" id="UP000319731"/>
    </source>
</evidence>
<reference evidence="6 7" key="1">
    <citation type="journal article" date="2019" name="Sci. Rep.">
        <title>Comparative genomics of chytrid fungi reveal insights into the obligate biotrophic and pathogenic lifestyle of Synchytrium endobioticum.</title>
        <authorList>
            <person name="van de Vossenberg B.T.L.H."/>
            <person name="Warris S."/>
            <person name="Nguyen H.D.T."/>
            <person name="van Gent-Pelzer M.P.E."/>
            <person name="Joly D.L."/>
            <person name="van de Geest H.C."/>
            <person name="Bonants P.J.M."/>
            <person name="Smith D.S."/>
            <person name="Levesque C.A."/>
            <person name="van der Lee T.A.J."/>
        </authorList>
    </citation>
    <scope>NUCLEOTIDE SEQUENCE [LARGE SCALE GENOMIC DNA]</scope>
    <source>
        <strain evidence="6 7">JEL517</strain>
    </source>
</reference>
<organism evidence="6 7">
    <name type="scientific">Synchytrium microbalum</name>
    <dbReference type="NCBI Taxonomy" id="1806994"/>
    <lineage>
        <taxon>Eukaryota</taxon>
        <taxon>Fungi</taxon>
        <taxon>Fungi incertae sedis</taxon>
        <taxon>Chytridiomycota</taxon>
        <taxon>Chytridiomycota incertae sedis</taxon>
        <taxon>Chytridiomycetes</taxon>
        <taxon>Synchytriales</taxon>
        <taxon>Synchytriaceae</taxon>
        <taxon>Synchytrium</taxon>
    </lineage>
</organism>
<comment type="caution">
    <text evidence="6">The sequence shown here is derived from an EMBL/GenBank/DDBJ whole genome shotgun (WGS) entry which is preliminary data.</text>
</comment>
<dbReference type="SUPFAM" id="SSF52151">
    <property type="entry name" value="FabD/lysophospholipase-like"/>
    <property type="match status" value="1"/>
</dbReference>
<evidence type="ECO:0000256" key="4">
    <source>
        <dbReference type="PROSITE-ProRule" id="PRU01161"/>
    </source>
</evidence>
<dbReference type="GO" id="GO:0006641">
    <property type="term" value="P:triglyceride metabolic process"/>
    <property type="evidence" value="ECO:0007669"/>
    <property type="project" value="UniProtKB-ARBA"/>
</dbReference>
<keyword evidence="3" id="KW-0443">Lipid metabolism</keyword>
<proteinExistence type="predicted"/>
<accession>A0A507BZ36</accession>
<dbReference type="GO" id="GO:0016042">
    <property type="term" value="P:lipid catabolic process"/>
    <property type="evidence" value="ECO:0007669"/>
    <property type="project" value="UniProtKB-KW"/>
</dbReference>
<dbReference type="PROSITE" id="PS51635">
    <property type="entry name" value="PNPLA"/>
    <property type="match status" value="1"/>
</dbReference>
<dbReference type="InterPro" id="IPR021771">
    <property type="entry name" value="Triacylglycerol_lipase_N"/>
</dbReference>
<name>A0A507BZ36_9FUNG</name>
<dbReference type="PANTHER" id="PTHR14226:SF44">
    <property type="entry name" value="TRIACYLGLYCEROL LIPASE 3"/>
    <property type="match status" value="1"/>
</dbReference>
<dbReference type="InterPro" id="IPR002641">
    <property type="entry name" value="PNPLA_dom"/>
</dbReference>
<dbReference type="OrthoDB" id="10049244at2759"/>
<keyword evidence="1" id="KW-0378">Hydrolase</keyword>
<sequence>MATSSSWLSPLAFLPTFQMFKTSSVSREEVLREQLRLADSYEEWKAAASELDILLGNDKWALVPESKEYDHRLIAIRLHVLQEARAKNDVDAMIYYLRSGLLRNLGGLCDAKLFGRSYLGTKKIIELYLDEVVTQIEYITKNEFPGVLSYQVKLDFLHDTRQAFGSTALLLEGGASFGLYHLGVVKALNEHGLLPRIISGSSVGALIAAFVCVKSDAELPDIFEPGGVDLKAFSRKGRSGNFQRKIIRMLKHGYLMDVKVLEECVRANVGDLTFEEAYKKSHRILNICVSSTRTNEVPSLLNYLTAPNVLIWSAACCSTAVTGLYETVDLMAKDKDGRIYKFSPSTIKWNVVSSVAGDTLSDLFNVNHFILSQANPHLNASSKKGPKAVEEGLGNRLFLLMFSEIRYRLSQLLKIGFLPNFMNALLDSRSTGHITITPTLSLSDFWTLFSNPTYSSLQYWIKNGEQSTWPYLSFIRNRTKIEFAFEQSLLILKSPDRLTRDTAKLEGRPLKVRTRTVM</sequence>
<evidence type="ECO:0000256" key="1">
    <source>
        <dbReference type="ARBA" id="ARBA00022801"/>
    </source>
</evidence>
<feature type="short sequence motif" description="GXSXG" evidence="4">
    <location>
        <begin position="200"/>
        <end position="204"/>
    </location>
</feature>
<dbReference type="STRING" id="1806994.A0A507BZ36"/>
<dbReference type="PANTHER" id="PTHR14226">
    <property type="entry name" value="NEUROPATHY TARGET ESTERASE/SWISS CHEESE D.MELANOGASTER"/>
    <property type="match status" value="1"/>
</dbReference>
<dbReference type="Pfam" id="PF01734">
    <property type="entry name" value="Patatin"/>
    <property type="match status" value="1"/>
</dbReference>
<evidence type="ECO:0000313" key="6">
    <source>
        <dbReference type="EMBL" id="TPX31054.1"/>
    </source>
</evidence>
<dbReference type="RefSeq" id="XP_031022571.1">
    <property type="nucleotide sequence ID" value="XM_031171438.1"/>
</dbReference>
<dbReference type="GO" id="GO:0004806">
    <property type="term" value="F:triacylglycerol lipase activity"/>
    <property type="evidence" value="ECO:0007669"/>
    <property type="project" value="InterPro"/>
</dbReference>
<dbReference type="EMBL" id="QEAO01000051">
    <property type="protein sequence ID" value="TPX31054.1"/>
    <property type="molecule type" value="Genomic_DNA"/>
</dbReference>
<dbReference type="InterPro" id="IPR050301">
    <property type="entry name" value="NTE"/>
</dbReference>
<dbReference type="Pfam" id="PF11815">
    <property type="entry name" value="DUF3336"/>
    <property type="match status" value="1"/>
</dbReference>
<dbReference type="Gene3D" id="3.40.1090.10">
    <property type="entry name" value="Cytosolic phospholipase A2 catalytic domain"/>
    <property type="match status" value="1"/>
</dbReference>
<gene>
    <name evidence="6" type="ORF">SmJEL517_g05512</name>
</gene>
<dbReference type="AlphaFoldDB" id="A0A507BZ36"/>
<dbReference type="Proteomes" id="UP000319731">
    <property type="component" value="Unassembled WGS sequence"/>
</dbReference>
<evidence type="ECO:0000256" key="3">
    <source>
        <dbReference type="ARBA" id="ARBA00023098"/>
    </source>
</evidence>